<reference evidence="8 9" key="1">
    <citation type="submission" date="2018-11" db="EMBL/GenBank/DDBJ databases">
        <title>The draft genome sequence of Amphritea balenae JAMM 1525T.</title>
        <authorList>
            <person name="Fang Z."/>
            <person name="Zhang Y."/>
            <person name="Han X."/>
        </authorList>
    </citation>
    <scope>NUCLEOTIDE SEQUENCE [LARGE SCALE GENOMIC DNA]</scope>
    <source>
        <strain evidence="8 9">JAMM 1525</strain>
    </source>
</reference>
<keyword evidence="3 6" id="KW-0249">Electron transport</keyword>
<dbReference type="PANTHER" id="PTHR45694">
    <property type="entry name" value="GLUTAREDOXIN 2"/>
    <property type="match status" value="1"/>
</dbReference>
<evidence type="ECO:0000256" key="1">
    <source>
        <dbReference type="ARBA" id="ARBA00007787"/>
    </source>
</evidence>
<evidence type="ECO:0000256" key="4">
    <source>
        <dbReference type="ARBA" id="ARBA00023157"/>
    </source>
</evidence>
<dbReference type="NCBIfam" id="TIGR02181">
    <property type="entry name" value="GRX_bact"/>
    <property type="match status" value="1"/>
</dbReference>
<name>A0A3P1SKB4_9GAMM</name>
<comment type="function">
    <text evidence="6">Has a glutathione-disulfide oxidoreductase activity in the presence of NADPH and glutathione reductase. Reduces low molecular weight disulfides and proteins.</text>
</comment>
<dbReference type="PROSITE" id="PS51354">
    <property type="entry name" value="GLUTAREDOXIN_2"/>
    <property type="match status" value="1"/>
</dbReference>
<keyword evidence="9" id="KW-1185">Reference proteome</keyword>
<evidence type="ECO:0000259" key="7">
    <source>
        <dbReference type="Pfam" id="PF00462"/>
    </source>
</evidence>
<sequence length="84" mass="9552">MKAITIYSNSWCPFCRRAKMLLDHKGLTYSEINIEAEPAKRQEMIELSGRTSVPQIFIEDLHIGGCDDLFALEHQSKLDPLLSS</sequence>
<keyword evidence="5 6" id="KW-0676">Redox-active center</keyword>
<dbReference type="GO" id="GO:0005737">
    <property type="term" value="C:cytoplasm"/>
    <property type="evidence" value="ECO:0007669"/>
    <property type="project" value="TreeGrafter"/>
</dbReference>
<dbReference type="InterPro" id="IPR002109">
    <property type="entry name" value="Glutaredoxin"/>
</dbReference>
<evidence type="ECO:0000256" key="2">
    <source>
        <dbReference type="ARBA" id="ARBA00022448"/>
    </source>
</evidence>
<comment type="similarity">
    <text evidence="1 6">Belongs to the glutaredoxin family.</text>
</comment>
<protein>
    <recommendedName>
        <fullName evidence="6">Glutaredoxin</fullName>
    </recommendedName>
</protein>
<dbReference type="PRINTS" id="PR00160">
    <property type="entry name" value="GLUTAREDOXIN"/>
</dbReference>
<keyword evidence="4" id="KW-1015">Disulfide bond</keyword>
<dbReference type="GO" id="GO:0015038">
    <property type="term" value="F:glutathione disulfide oxidoreductase activity"/>
    <property type="evidence" value="ECO:0007669"/>
    <property type="project" value="UniProtKB-UniRule"/>
</dbReference>
<dbReference type="SUPFAM" id="SSF52833">
    <property type="entry name" value="Thioredoxin-like"/>
    <property type="match status" value="1"/>
</dbReference>
<evidence type="ECO:0000256" key="3">
    <source>
        <dbReference type="ARBA" id="ARBA00022982"/>
    </source>
</evidence>
<keyword evidence="6" id="KW-0963">Cytoplasm</keyword>
<gene>
    <name evidence="8" type="primary">grxC</name>
    <name evidence="8" type="ORF">EHS89_16965</name>
</gene>
<dbReference type="EMBL" id="RQXV01000011">
    <property type="protein sequence ID" value="RRC97526.1"/>
    <property type="molecule type" value="Genomic_DNA"/>
</dbReference>
<dbReference type="PANTHER" id="PTHR45694:SF18">
    <property type="entry name" value="GLUTAREDOXIN-1-RELATED"/>
    <property type="match status" value="1"/>
</dbReference>
<dbReference type="InterPro" id="IPR011900">
    <property type="entry name" value="GRX_bact"/>
</dbReference>
<dbReference type="GO" id="GO:0045454">
    <property type="term" value="P:cell redox homeostasis"/>
    <property type="evidence" value="ECO:0007669"/>
    <property type="project" value="InterPro"/>
</dbReference>
<comment type="caution">
    <text evidence="8">The sequence shown here is derived from an EMBL/GenBank/DDBJ whole genome shotgun (WGS) entry which is preliminary data.</text>
</comment>
<evidence type="ECO:0000313" key="9">
    <source>
        <dbReference type="Proteomes" id="UP000267535"/>
    </source>
</evidence>
<dbReference type="InterPro" id="IPR036249">
    <property type="entry name" value="Thioredoxin-like_sf"/>
</dbReference>
<keyword evidence="2 6" id="KW-0813">Transport</keyword>
<dbReference type="CDD" id="cd03418">
    <property type="entry name" value="GRX_GRXb_1_3_like"/>
    <property type="match status" value="1"/>
</dbReference>
<feature type="domain" description="Glutaredoxin" evidence="7">
    <location>
        <begin position="4"/>
        <end position="63"/>
    </location>
</feature>
<accession>A0A3P1SKB4</accession>
<evidence type="ECO:0000313" key="8">
    <source>
        <dbReference type="EMBL" id="RRC97526.1"/>
    </source>
</evidence>
<dbReference type="GO" id="GO:0034599">
    <property type="term" value="P:cellular response to oxidative stress"/>
    <property type="evidence" value="ECO:0007669"/>
    <property type="project" value="TreeGrafter"/>
</dbReference>
<dbReference type="OrthoDB" id="9814618at2"/>
<dbReference type="Gene3D" id="3.40.30.10">
    <property type="entry name" value="Glutaredoxin"/>
    <property type="match status" value="1"/>
</dbReference>
<dbReference type="FunFam" id="3.40.30.10:FF:000018">
    <property type="entry name" value="Glutaredoxin"/>
    <property type="match status" value="1"/>
</dbReference>
<dbReference type="Pfam" id="PF00462">
    <property type="entry name" value="Glutaredoxin"/>
    <property type="match status" value="1"/>
</dbReference>
<dbReference type="InterPro" id="IPR014025">
    <property type="entry name" value="Glutaredoxin_subgr"/>
</dbReference>
<evidence type="ECO:0000256" key="5">
    <source>
        <dbReference type="ARBA" id="ARBA00023284"/>
    </source>
</evidence>
<evidence type="ECO:0000256" key="6">
    <source>
        <dbReference type="RuleBase" id="RU364065"/>
    </source>
</evidence>
<dbReference type="RefSeq" id="WP_124927365.1">
    <property type="nucleotide sequence ID" value="NZ_BMOH01000004.1"/>
</dbReference>
<dbReference type="Proteomes" id="UP000267535">
    <property type="component" value="Unassembled WGS sequence"/>
</dbReference>
<proteinExistence type="inferred from homology"/>
<dbReference type="AlphaFoldDB" id="A0A3P1SKB4"/>
<dbReference type="PROSITE" id="PS00195">
    <property type="entry name" value="GLUTAREDOXIN_1"/>
    <property type="match status" value="1"/>
</dbReference>
<organism evidence="8 9">
    <name type="scientific">Amphritea balenae</name>
    <dbReference type="NCBI Taxonomy" id="452629"/>
    <lineage>
        <taxon>Bacteria</taxon>
        <taxon>Pseudomonadati</taxon>
        <taxon>Pseudomonadota</taxon>
        <taxon>Gammaproteobacteria</taxon>
        <taxon>Oceanospirillales</taxon>
        <taxon>Oceanospirillaceae</taxon>
        <taxon>Amphritea</taxon>
    </lineage>
</organism>
<dbReference type="InterPro" id="IPR011767">
    <property type="entry name" value="GLR_AS"/>
</dbReference>